<protein>
    <recommendedName>
        <fullName evidence="3">DUF1456 domain-containing protein</fullName>
    </recommendedName>
</protein>
<accession>A0A2A4MGU7</accession>
<dbReference type="InterPro" id="IPR009921">
    <property type="entry name" value="YehS-like"/>
</dbReference>
<sequence length="168" mass="19924">MTNNDCLRRIRYIFDFNDTKMMALFALADHTVSRAEISDWLKRDDDPDYQDCSDKMLATFLNGLISEKRGKKPGVQIEPESRLNNNIIFRKLKIALDIQSDEILLMLESNDLTLSKHELSAFFRRPTHKHYRECKDQVLRNFLKGLQLRFRGEDEKEAPFDWNDRKQP</sequence>
<evidence type="ECO:0008006" key="3">
    <source>
        <dbReference type="Google" id="ProtNLM"/>
    </source>
</evidence>
<reference evidence="2" key="1">
    <citation type="submission" date="2017-08" db="EMBL/GenBank/DDBJ databases">
        <title>A dynamic microbial community with high functional redundancy inhabits the cold, oxic subseafloor aquifer.</title>
        <authorList>
            <person name="Tully B.J."/>
            <person name="Wheat C.G."/>
            <person name="Glazer B.T."/>
            <person name="Huber J.A."/>
        </authorList>
    </citation>
    <scope>NUCLEOTIDE SEQUENCE [LARGE SCALE GENOMIC DNA]</scope>
</reference>
<name>A0A2A4MGU7_9GAMM</name>
<dbReference type="PANTHER" id="PTHR37805:SF1">
    <property type="entry name" value="CYTOPLASMIC PROTEIN"/>
    <property type="match status" value="1"/>
</dbReference>
<organism evidence="1 2">
    <name type="scientific">SAR86 cluster bacterium</name>
    <dbReference type="NCBI Taxonomy" id="2030880"/>
    <lineage>
        <taxon>Bacteria</taxon>
        <taxon>Pseudomonadati</taxon>
        <taxon>Pseudomonadota</taxon>
        <taxon>Gammaproteobacteria</taxon>
        <taxon>SAR86 cluster</taxon>
    </lineage>
</organism>
<dbReference type="AlphaFoldDB" id="A0A2A4MGU7"/>
<evidence type="ECO:0000313" key="2">
    <source>
        <dbReference type="Proteomes" id="UP000218172"/>
    </source>
</evidence>
<dbReference type="Pfam" id="PF07308">
    <property type="entry name" value="DUF1456"/>
    <property type="match status" value="2"/>
</dbReference>
<dbReference type="Proteomes" id="UP000218172">
    <property type="component" value="Unassembled WGS sequence"/>
</dbReference>
<dbReference type="PANTHER" id="PTHR37805">
    <property type="entry name" value="CYTOPLASMIC PROTEIN-RELATED"/>
    <property type="match status" value="1"/>
</dbReference>
<gene>
    <name evidence="1" type="ORF">COC19_08000</name>
</gene>
<comment type="caution">
    <text evidence="1">The sequence shown here is derived from an EMBL/GenBank/DDBJ whole genome shotgun (WGS) entry which is preliminary data.</text>
</comment>
<dbReference type="EMBL" id="NVQR01000145">
    <property type="protein sequence ID" value="PCH58957.1"/>
    <property type="molecule type" value="Genomic_DNA"/>
</dbReference>
<proteinExistence type="predicted"/>
<evidence type="ECO:0000313" key="1">
    <source>
        <dbReference type="EMBL" id="PCH58957.1"/>
    </source>
</evidence>